<sequence length="371" mass="38330">MTRQFTLVSLLLLSLSSAALAGSACVAFDVSWNLLAFGLGGKDYNAGTKDSWASGSAKDITTSGRPPFDGTNTTCYLSQFYNAIYVLNADSSNPSNIYIYNAASSSWSTQTVTTGNFDVSNFVTILDHDTNIFYALSKGELYSLDMGSLTAANSSSLSWNDIEAPSFTTTGYNPVMAIAQNHIHFLDVPGNAAGTADIFVIHFSYFQPETQSYGSNSFPASHGQATSFFMDSGVQQEFAFIPDDGSATYVVSVETNTTQTLAGPSTKDSGATYFASTDALVQLTSSGTVSYISYSNSSTDANTAATWSTVANLASVAPASSAASSATGTGTSSVKGAVATSTSTSSSSSNNGAEASLGLSLVAGSLGLLLL</sequence>
<dbReference type="PROSITE" id="PS51257">
    <property type="entry name" value="PROKAR_LIPOPROTEIN"/>
    <property type="match status" value="1"/>
</dbReference>
<evidence type="ECO:0000313" key="3">
    <source>
        <dbReference type="EMBL" id="KAK0480943.1"/>
    </source>
</evidence>
<name>A0AA39UBY3_9AGAR</name>
<dbReference type="EMBL" id="JAUEPR010000009">
    <property type="protein sequence ID" value="KAK0480943.1"/>
    <property type="molecule type" value="Genomic_DNA"/>
</dbReference>
<evidence type="ECO:0000256" key="1">
    <source>
        <dbReference type="SAM" id="MobiDB-lite"/>
    </source>
</evidence>
<evidence type="ECO:0000256" key="2">
    <source>
        <dbReference type="SAM" id="SignalP"/>
    </source>
</evidence>
<protein>
    <submittedName>
        <fullName evidence="3">Uncharacterized protein</fullName>
    </submittedName>
</protein>
<evidence type="ECO:0000313" key="4">
    <source>
        <dbReference type="Proteomes" id="UP001175227"/>
    </source>
</evidence>
<feature type="signal peptide" evidence="2">
    <location>
        <begin position="1"/>
        <end position="21"/>
    </location>
</feature>
<feature type="region of interest" description="Disordered" evidence="1">
    <location>
        <begin position="322"/>
        <end position="353"/>
    </location>
</feature>
<feature type="chain" id="PRO_5041402671" evidence="2">
    <location>
        <begin position="22"/>
        <end position="371"/>
    </location>
</feature>
<proteinExistence type="predicted"/>
<accession>A0AA39UBY3</accession>
<keyword evidence="4" id="KW-1185">Reference proteome</keyword>
<dbReference type="AlphaFoldDB" id="A0AA39UBY3"/>
<keyword evidence="2" id="KW-0732">Signal</keyword>
<gene>
    <name evidence="3" type="ORF">IW261DRAFT_1551111</name>
</gene>
<comment type="caution">
    <text evidence="3">The sequence shown here is derived from an EMBL/GenBank/DDBJ whole genome shotgun (WGS) entry which is preliminary data.</text>
</comment>
<reference evidence="3" key="1">
    <citation type="submission" date="2023-06" db="EMBL/GenBank/DDBJ databases">
        <authorList>
            <consortium name="Lawrence Berkeley National Laboratory"/>
            <person name="Ahrendt S."/>
            <person name="Sahu N."/>
            <person name="Indic B."/>
            <person name="Wong-Bajracharya J."/>
            <person name="Merenyi Z."/>
            <person name="Ke H.-M."/>
            <person name="Monk M."/>
            <person name="Kocsube S."/>
            <person name="Drula E."/>
            <person name="Lipzen A."/>
            <person name="Balint B."/>
            <person name="Henrissat B."/>
            <person name="Andreopoulos B."/>
            <person name="Martin F.M."/>
            <person name="Harder C.B."/>
            <person name="Rigling D."/>
            <person name="Ford K.L."/>
            <person name="Foster G.D."/>
            <person name="Pangilinan J."/>
            <person name="Papanicolaou A."/>
            <person name="Barry K."/>
            <person name="LaButti K."/>
            <person name="Viragh M."/>
            <person name="Koriabine M."/>
            <person name="Yan M."/>
            <person name="Riley R."/>
            <person name="Champramary S."/>
            <person name="Plett K.L."/>
            <person name="Tsai I.J."/>
            <person name="Slot J."/>
            <person name="Sipos G."/>
            <person name="Plett J."/>
            <person name="Nagy L.G."/>
            <person name="Grigoriev I.V."/>
        </authorList>
    </citation>
    <scope>NUCLEOTIDE SEQUENCE</scope>
    <source>
        <strain evidence="3">ICMP 16352</strain>
    </source>
</reference>
<dbReference type="Proteomes" id="UP001175227">
    <property type="component" value="Unassembled WGS sequence"/>
</dbReference>
<organism evidence="3 4">
    <name type="scientific">Armillaria novae-zelandiae</name>
    <dbReference type="NCBI Taxonomy" id="153914"/>
    <lineage>
        <taxon>Eukaryota</taxon>
        <taxon>Fungi</taxon>
        <taxon>Dikarya</taxon>
        <taxon>Basidiomycota</taxon>
        <taxon>Agaricomycotina</taxon>
        <taxon>Agaricomycetes</taxon>
        <taxon>Agaricomycetidae</taxon>
        <taxon>Agaricales</taxon>
        <taxon>Marasmiineae</taxon>
        <taxon>Physalacriaceae</taxon>
        <taxon>Armillaria</taxon>
    </lineage>
</organism>